<feature type="region of interest" description="Disordered" evidence="1">
    <location>
        <begin position="34"/>
        <end position="87"/>
    </location>
</feature>
<evidence type="ECO:0000256" key="2">
    <source>
        <dbReference type="SAM" id="Phobius"/>
    </source>
</evidence>
<feature type="transmembrane region" description="Helical" evidence="2">
    <location>
        <begin position="170"/>
        <end position="189"/>
    </location>
</feature>
<gene>
    <name evidence="3" type="ORF">G6045_24055</name>
</gene>
<sequence length="198" mass="20118">HSYGHSHGHDHSHSHSHSPDGVRQLAIPVGSVQPATALPQGGKSPTAHGHATTHEHPATLPHDHATTHEHPAAPPHTHEHPHTPHQERRRTLIGVGIAGGLVPSPSALVVLLGAIALNRTAFGVLLVLAYGAGMAAVLCAAGLLVARCGHRAQALLAGGRSGPRIARLRAALPALTAALVIAVGSGMALRSAAALLVP</sequence>
<evidence type="ECO:0000313" key="3">
    <source>
        <dbReference type="EMBL" id="NGO78707.1"/>
    </source>
</evidence>
<dbReference type="GO" id="GO:0046583">
    <property type="term" value="F:monoatomic cation efflux transmembrane transporter activity"/>
    <property type="evidence" value="ECO:0007669"/>
    <property type="project" value="TreeGrafter"/>
</dbReference>
<feature type="compositionally biased region" description="Basic and acidic residues" evidence="1">
    <location>
        <begin position="7"/>
        <end position="20"/>
    </location>
</feature>
<feature type="transmembrane region" description="Helical" evidence="2">
    <location>
        <begin position="92"/>
        <end position="116"/>
    </location>
</feature>
<feature type="region of interest" description="Disordered" evidence="1">
    <location>
        <begin position="1"/>
        <end position="22"/>
    </location>
</feature>
<dbReference type="GO" id="GO:0015099">
    <property type="term" value="F:nickel cation transmembrane transporter activity"/>
    <property type="evidence" value="ECO:0007669"/>
    <property type="project" value="TreeGrafter"/>
</dbReference>
<dbReference type="GO" id="GO:0006824">
    <property type="term" value="P:cobalt ion transport"/>
    <property type="evidence" value="ECO:0007669"/>
    <property type="project" value="UniProtKB-KW"/>
</dbReference>
<dbReference type="InterPro" id="IPR051224">
    <property type="entry name" value="NiCoT_RcnA"/>
</dbReference>
<organism evidence="3 4">
    <name type="scientific">Streptomyces mesophilus</name>
    <dbReference type="NCBI Taxonomy" id="1775132"/>
    <lineage>
        <taxon>Bacteria</taxon>
        <taxon>Bacillati</taxon>
        <taxon>Actinomycetota</taxon>
        <taxon>Actinomycetes</taxon>
        <taxon>Kitasatosporales</taxon>
        <taxon>Streptomycetaceae</taxon>
        <taxon>Streptomyces</taxon>
    </lineage>
</organism>
<reference evidence="3 4" key="1">
    <citation type="submission" date="2020-02" db="EMBL/GenBank/DDBJ databases">
        <title>Whole-genome analyses of novel actinobacteria.</title>
        <authorList>
            <person name="Sahin N."/>
            <person name="Tokatli A."/>
        </authorList>
    </citation>
    <scope>NUCLEOTIDE SEQUENCE [LARGE SCALE GENOMIC DNA]</scope>
    <source>
        <strain evidence="3 4">YC504</strain>
    </source>
</reference>
<protein>
    <submittedName>
        <fullName evidence="3">Nickel transporter</fullName>
    </submittedName>
</protein>
<keyword evidence="4" id="KW-1185">Reference proteome</keyword>
<comment type="caution">
    <text evidence="3">The sequence shown here is derived from an EMBL/GenBank/DDBJ whole genome shotgun (WGS) entry which is preliminary data.</text>
</comment>
<proteinExistence type="predicted"/>
<keyword evidence="2" id="KW-0472">Membrane</keyword>
<feature type="non-terminal residue" evidence="3">
    <location>
        <position position="1"/>
    </location>
</feature>
<dbReference type="PANTHER" id="PTHR40659">
    <property type="entry name" value="NICKEL/COBALT EFFLUX SYSTEM RCNA"/>
    <property type="match status" value="1"/>
</dbReference>
<dbReference type="GO" id="GO:0005886">
    <property type="term" value="C:plasma membrane"/>
    <property type="evidence" value="ECO:0007669"/>
    <property type="project" value="UniProtKB-SubCell"/>
</dbReference>
<dbReference type="Proteomes" id="UP000481109">
    <property type="component" value="Unassembled WGS sequence"/>
</dbReference>
<dbReference type="GO" id="GO:0032025">
    <property type="term" value="P:response to cobalt ion"/>
    <property type="evidence" value="ECO:0007669"/>
    <property type="project" value="TreeGrafter"/>
</dbReference>
<accession>A0A6G4XPG2</accession>
<dbReference type="PANTHER" id="PTHR40659:SF1">
    <property type="entry name" value="NICKEL_COBALT EFFLUX SYSTEM RCNA"/>
    <property type="match status" value="1"/>
</dbReference>
<dbReference type="AlphaFoldDB" id="A0A6G4XPG2"/>
<dbReference type="EMBL" id="JAAKZW010000114">
    <property type="protein sequence ID" value="NGO78707.1"/>
    <property type="molecule type" value="Genomic_DNA"/>
</dbReference>
<keyword evidence="2" id="KW-1133">Transmembrane helix</keyword>
<dbReference type="GO" id="GO:0010045">
    <property type="term" value="P:response to nickel cation"/>
    <property type="evidence" value="ECO:0007669"/>
    <property type="project" value="TreeGrafter"/>
</dbReference>
<keyword evidence="2" id="KW-0812">Transmembrane</keyword>
<name>A0A6G4XPG2_9ACTN</name>
<feature type="compositionally biased region" description="Basic and acidic residues" evidence="1">
    <location>
        <begin position="52"/>
        <end position="87"/>
    </location>
</feature>
<feature type="transmembrane region" description="Helical" evidence="2">
    <location>
        <begin position="122"/>
        <end position="146"/>
    </location>
</feature>
<evidence type="ECO:0000313" key="4">
    <source>
        <dbReference type="Proteomes" id="UP000481109"/>
    </source>
</evidence>
<evidence type="ECO:0000256" key="1">
    <source>
        <dbReference type="SAM" id="MobiDB-lite"/>
    </source>
</evidence>